<reference evidence="2" key="1">
    <citation type="journal article" date="2011" name="PLoS Biol.">
        <title>Gene gain and loss during evolution of obligate parasitism in the white rust pathogen of Arabidopsis thaliana.</title>
        <authorList>
            <person name="Kemen E."/>
            <person name="Gardiner A."/>
            <person name="Schultz-Larsen T."/>
            <person name="Kemen A.C."/>
            <person name="Balmuth A.L."/>
            <person name="Robert-Seilaniantz A."/>
            <person name="Bailey K."/>
            <person name="Holub E."/>
            <person name="Studholme D.J."/>
            <person name="Maclean D."/>
            <person name="Jones J.D."/>
        </authorList>
    </citation>
    <scope>NUCLEOTIDE SEQUENCE</scope>
</reference>
<evidence type="ECO:0000259" key="1">
    <source>
        <dbReference type="PROSITE" id="PS50405"/>
    </source>
</evidence>
<evidence type="ECO:0000313" key="2">
    <source>
        <dbReference type="EMBL" id="CCA15647.1"/>
    </source>
</evidence>
<dbReference type="Pfam" id="PF14497">
    <property type="entry name" value="GST_C_3"/>
    <property type="match status" value="1"/>
</dbReference>
<dbReference type="Gene3D" id="1.20.1050.10">
    <property type="match status" value="1"/>
</dbReference>
<dbReference type="InterPro" id="IPR010987">
    <property type="entry name" value="Glutathione-S-Trfase_C-like"/>
</dbReference>
<organism evidence="2">
    <name type="scientific">Albugo laibachii Nc14</name>
    <dbReference type="NCBI Taxonomy" id="890382"/>
    <lineage>
        <taxon>Eukaryota</taxon>
        <taxon>Sar</taxon>
        <taxon>Stramenopiles</taxon>
        <taxon>Oomycota</taxon>
        <taxon>Peronosporomycetes</taxon>
        <taxon>Albuginales</taxon>
        <taxon>Albuginaceae</taxon>
        <taxon>Albugo</taxon>
    </lineage>
</organism>
<dbReference type="HOGENOM" id="CLU_1941985_0_0_1"/>
<dbReference type="EMBL" id="FR824058">
    <property type="protein sequence ID" value="CCA15647.1"/>
    <property type="molecule type" value="Genomic_DNA"/>
</dbReference>
<dbReference type="InterPro" id="IPR036282">
    <property type="entry name" value="Glutathione-S-Trfase_C_sf"/>
</dbReference>
<reference evidence="2" key="2">
    <citation type="submission" date="2011-02" db="EMBL/GenBank/DDBJ databases">
        <authorList>
            <person name="MacLean D."/>
        </authorList>
    </citation>
    <scope>NUCLEOTIDE SEQUENCE</scope>
</reference>
<gene>
    <name evidence="2" type="primary">AlNc14C13G1566</name>
    <name evidence="3" type="synonym">AlNc14C20G2065</name>
    <name evidence="2" type="ORF">ALNC14_017900</name>
    <name evidence="3" type="ORF">ALNC14_024330</name>
</gene>
<accession>F0W3K4</accession>
<dbReference type="PROSITE" id="PS50405">
    <property type="entry name" value="GST_CTER"/>
    <property type="match status" value="1"/>
</dbReference>
<dbReference type="InterPro" id="IPR004046">
    <property type="entry name" value="GST_C"/>
</dbReference>
<dbReference type="EMBL" id="FR824065">
    <property type="protein sequence ID" value="CCA16290.1"/>
    <property type="molecule type" value="Genomic_DNA"/>
</dbReference>
<protein>
    <submittedName>
        <fullName evidence="2">AlNc14C13G1566 protein</fullName>
    </submittedName>
    <submittedName>
        <fullName evidence="3">AlNc14C20G2065 protein</fullName>
    </submittedName>
</protein>
<sequence>MPPSCRECVQLMRWKFSKWNRSLDIMTSLECLLVQIMYLIKDEAEKTAKKKEFAEQTCPKMFEYMQSLVSGKFVLGDKASVADIALFSIVHDYLVIIKDEFDVSKYPKIQSVIENFKPIPNVAEFIAKYC</sequence>
<proteinExistence type="predicted"/>
<evidence type="ECO:0000313" key="3">
    <source>
        <dbReference type="EMBL" id="CCA16290.1"/>
    </source>
</evidence>
<feature type="domain" description="GST C-terminal" evidence="1">
    <location>
        <begin position="1"/>
        <end position="130"/>
    </location>
</feature>
<dbReference type="SUPFAM" id="SSF47616">
    <property type="entry name" value="GST C-terminal domain-like"/>
    <property type="match status" value="1"/>
</dbReference>
<dbReference type="AlphaFoldDB" id="F0W3K4"/>
<name>F0W3K4_9STRA</name>